<feature type="domain" description="DNA helicase Pif1-like DEAD-box helicase" evidence="2">
    <location>
        <begin position="18"/>
        <end position="153"/>
    </location>
</feature>
<sequence>MPSLQPSELIEKIERESQLNEKQRFAFRIITDHFIQTHVRKEPKQVNQLSMLMTGPGGTGKAHVVRAVQRVMEHYSCGHLIRFLAPTGSAAALIEGMTVHKALGIKINSEDYTVLISVRERSKLREEWKNVEYILLDETSLLGLELLAEIDHSL</sequence>
<keyword evidence="1" id="KW-0547">Nucleotide-binding</keyword>
<protein>
    <recommendedName>
        <fullName evidence="1">ATP-dependent DNA helicase</fullName>
        <ecNumber evidence="1">5.6.2.3</ecNumber>
    </recommendedName>
</protein>
<organism evidence="3 4">
    <name type="scientific">Boletus edulis BED1</name>
    <dbReference type="NCBI Taxonomy" id="1328754"/>
    <lineage>
        <taxon>Eukaryota</taxon>
        <taxon>Fungi</taxon>
        <taxon>Dikarya</taxon>
        <taxon>Basidiomycota</taxon>
        <taxon>Agaricomycotina</taxon>
        <taxon>Agaricomycetes</taxon>
        <taxon>Agaricomycetidae</taxon>
        <taxon>Boletales</taxon>
        <taxon>Boletineae</taxon>
        <taxon>Boletaceae</taxon>
        <taxon>Boletoideae</taxon>
        <taxon>Boletus</taxon>
    </lineage>
</organism>
<keyword evidence="1" id="KW-0234">DNA repair</keyword>
<dbReference type="GO" id="GO:0016787">
    <property type="term" value="F:hydrolase activity"/>
    <property type="evidence" value="ECO:0007669"/>
    <property type="project" value="UniProtKB-KW"/>
</dbReference>
<proteinExistence type="inferred from homology"/>
<feature type="non-terminal residue" evidence="3">
    <location>
        <position position="1"/>
    </location>
</feature>
<comment type="cofactor">
    <cofactor evidence="1">
        <name>Mg(2+)</name>
        <dbReference type="ChEBI" id="CHEBI:18420"/>
    </cofactor>
</comment>
<evidence type="ECO:0000259" key="2">
    <source>
        <dbReference type="Pfam" id="PF05970"/>
    </source>
</evidence>
<name>A0AAD4BFJ9_BOLED</name>
<dbReference type="GO" id="GO:0000723">
    <property type="term" value="P:telomere maintenance"/>
    <property type="evidence" value="ECO:0007669"/>
    <property type="project" value="InterPro"/>
</dbReference>
<gene>
    <name evidence="3" type="ORF">L210DRAFT_3420682</name>
</gene>
<dbReference type="PANTHER" id="PTHR47642">
    <property type="entry name" value="ATP-DEPENDENT DNA HELICASE"/>
    <property type="match status" value="1"/>
</dbReference>
<dbReference type="GO" id="GO:0043139">
    <property type="term" value="F:5'-3' DNA helicase activity"/>
    <property type="evidence" value="ECO:0007669"/>
    <property type="project" value="UniProtKB-EC"/>
</dbReference>
<keyword evidence="1" id="KW-0378">Hydrolase</keyword>
<dbReference type="AlphaFoldDB" id="A0AAD4BFJ9"/>
<comment type="catalytic activity">
    <reaction evidence="1">
        <text>ATP + H2O = ADP + phosphate + H(+)</text>
        <dbReference type="Rhea" id="RHEA:13065"/>
        <dbReference type="ChEBI" id="CHEBI:15377"/>
        <dbReference type="ChEBI" id="CHEBI:15378"/>
        <dbReference type="ChEBI" id="CHEBI:30616"/>
        <dbReference type="ChEBI" id="CHEBI:43474"/>
        <dbReference type="ChEBI" id="CHEBI:456216"/>
        <dbReference type="EC" id="5.6.2.3"/>
    </reaction>
</comment>
<dbReference type="InterPro" id="IPR010285">
    <property type="entry name" value="DNA_helicase_pif1-like_DEAD"/>
</dbReference>
<keyword evidence="4" id="KW-1185">Reference proteome</keyword>
<evidence type="ECO:0000313" key="4">
    <source>
        <dbReference type="Proteomes" id="UP001194468"/>
    </source>
</evidence>
<dbReference type="GO" id="GO:0006310">
    <property type="term" value="P:DNA recombination"/>
    <property type="evidence" value="ECO:0007669"/>
    <property type="project" value="UniProtKB-KW"/>
</dbReference>
<dbReference type="Gene3D" id="3.40.50.300">
    <property type="entry name" value="P-loop containing nucleotide triphosphate hydrolases"/>
    <property type="match status" value="1"/>
</dbReference>
<reference evidence="3" key="1">
    <citation type="submission" date="2019-10" db="EMBL/GenBank/DDBJ databases">
        <authorList>
            <consortium name="DOE Joint Genome Institute"/>
            <person name="Kuo A."/>
            <person name="Miyauchi S."/>
            <person name="Kiss E."/>
            <person name="Drula E."/>
            <person name="Kohler A."/>
            <person name="Sanchez-Garcia M."/>
            <person name="Andreopoulos B."/>
            <person name="Barry K.W."/>
            <person name="Bonito G."/>
            <person name="Buee M."/>
            <person name="Carver A."/>
            <person name="Chen C."/>
            <person name="Cichocki N."/>
            <person name="Clum A."/>
            <person name="Culley D."/>
            <person name="Crous P.W."/>
            <person name="Fauchery L."/>
            <person name="Girlanda M."/>
            <person name="Hayes R."/>
            <person name="Keri Z."/>
            <person name="LaButti K."/>
            <person name="Lipzen A."/>
            <person name="Lombard V."/>
            <person name="Magnuson J."/>
            <person name="Maillard F."/>
            <person name="Morin E."/>
            <person name="Murat C."/>
            <person name="Nolan M."/>
            <person name="Ohm R."/>
            <person name="Pangilinan J."/>
            <person name="Pereira M."/>
            <person name="Perotto S."/>
            <person name="Peter M."/>
            <person name="Riley R."/>
            <person name="Sitrit Y."/>
            <person name="Stielow B."/>
            <person name="Szollosi G."/>
            <person name="Zifcakova L."/>
            <person name="Stursova M."/>
            <person name="Spatafora J.W."/>
            <person name="Tedersoo L."/>
            <person name="Vaario L.-M."/>
            <person name="Yamada A."/>
            <person name="Yan M."/>
            <person name="Wang P."/>
            <person name="Xu J."/>
            <person name="Bruns T."/>
            <person name="Baldrian P."/>
            <person name="Vilgalys R."/>
            <person name="Henrissat B."/>
            <person name="Grigoriev I.V."/>
            <person name="Hibbett D."/>
            <person name="Nagy L.G."/>
            <person name="Martin F.M."/>
        </authorList>
    </citation>
    <scope>NUCLEOTIDE SEQUENCE</scope>
    <source>
        <strain evidence="3">BED1</strain>
    </source>
</reference>
<dbReference type="EMBL" id="WHUW01000087">
    <property type="protein sequence ID" value="KAF8426437.1"/>
    <property type="molecule type" value="Genomic_DNA"/>
</dbReference>
<keyword evidence="1" id="KW-0067">ATP-binding</keyword>
<dbReference type="EC" id="5.6.2.3" evidence="1"/>
<dbReference type="InterPro" id="IPR051055">
    <property type="entry name" value="PIF1_helicase"/>
</dbReference>
<keyword evidence="1" id="KW-0233">DNA recombination</keyword>
<keyword evidence="1" id="KW-0227">DNA damage</keyword>
<accession>A0AAD4BFJ9</accession>
<evidence type="ECO:0000256" key="1">
    <source>
        <dbReference type="RuleBase" id="RU363044"/>
    </source>
</evidence>
<comment type="caution">
    <text evidence="3">The sequence shown here is derived from an EMBL/GenBank/DDBJ whole genome shotgun (WGS) entry which is preliminary data.</text>
</comment>
<dbReference type="Proteomes" id="UP001194468">
    <property type="component" value="Unassembled WGS sequence"/>
</dbReference>
<dbReference type="Pfam" id="PF05970">
    <property type="entry name" value="PIF1"/>
    <property type="match status" value="1"/>
</dbReference>
<dbReference type="GO" id="GO:0006281">
    <property type="term" value="P:DNA repair"/>
    <property type="evidence" value="ECO:0007669"/>
    <property type="project" value="UniProtKB-KW"/>
</dbReference>
<reference evidence="3" key="2">
    <citation type="journal article" date="2020" name="Nat. Commun.">
        <title>Large-scale genome sequencing of mycorrhizal fungi provides insights into the early evolution of symbiotic traits.</title>
        <authorList>
            <person name="Miyauchi S."/>
            <person name="Kiss E."/>
            <person name="Kuo A."/>
            <person name="Drula E."/>
            <person name="Kohler A."/>
            <person name="Sanchez-Garcia M."/>
            <person name="Morin E."/>
            <person name="Andreopoulos B."/>
            <person name="Barry K.W."/>
            <person name="Bonito G."/>
            <person name="Buee M."/>
            <person name="Carver A."/>
            <person name="Chen C."/>
            <person name="Cichocki N."/>
            <person name="Clum A."/>
            <person name="Culley D."/>
            <person name="Crous P.W."/>
            <person name="Fauchery L."/>
            <person name="Girlanda M."/>
            <person name="Hayes R.D."/>
            <person name="Keri Z."/>
            <person name="LaButti K."/>
            <person name="Lipzen A."/>
            <person name="Lombard V."/>
            <person name="Magnuson J."/>
            <person name="Maillard F."/>
            <person name="Murat C."/>
            <person name="Nolan M."/>
            <person name="Ohm R.A."/>
            <person name="Pangilinan J."/>
            <person name="Pereira M.F."/>
            <person name="Perotto S."/>
            <person name="Peter M."/>
            <person name="Pfister S."/>
            <person name="Riley R."/>
            <person name="Sitrit Y."/>
            <person name="Stielow J.B."/>
            <person name="Szollosi G."/>
            <person name="Zifcakova L."/>
            <person name="Stursova M."/>
            <person name="Spatafora J.W."/>
            <person name="Tedersoo L."/>
            <person name="Vaario L.M."/>
            <person name="Yamada A."/>
            <person name="Yan M."/>
            <person name="Wang P."/>
            <person name="Xu J."/>
            <person name="Bruns T."/>
            <person name="Baldrian P."/>
            <person name="Vilgalys R."/>
            <person name="Dunand C."/>
            <person name="Henrissat B."/>
            <person name="Grigoriev I.V."/>
            <person name="Hibbett D."/>
            <person name="Nagy L.G."/>
            <person name="Martin F.M."/>
        </authorList>
    </citation>
    <scope>NUCLEOTIDE SEQUENCE</scope>
    <source>
        <strain evidence="3">BED1</strain>
    </source>
</reference>
<dbReference type="SUPFAM" id="SSF52540">
    <property type="entry name" value="P-loop containing nucleoside triphosphate hydrolases"/>
    <property type="match status" value="1"/>
</dbReference>
<dbReference type="InterPro" id="IPR027417">
    <property type="entry name" value="P-loop_NTPase"/>
</dbReference>
<comment type="similarity">
    <text evidence="1">Belongs to the helicase family.</text>
</comment>
<keyword evidence="1" id="KW-0347">Helicase</keyword>
<evidence type="ECO:0000313" key="3">
    <source>
        <dbReference type="EMBL" id="KAF8426437.1"/>
    </source>
</evidence>
<dbReference type="GO" id="GO:0005524">
    <property type="term" value="F:ATP binding"/>
    <property type="evidence" value="ECO:0007669"/>
    <property type="project" value="UniProtKB-KW"/>
</dbReference>